<gene>
    <name evidence="1" type="ORF">BpHYR1_049576</name>
</gene>
<organism evidence="1 2">
    <name type="scientific">Brachionus plicatilis</name>
    <name type="common">Marine rotifer</name>
    <name type="synonym">Brachionus muelleri</name>
    <dbReference type="NCBI Taxonomy" id="10195"/>
    <lineage>
        <taxon>Eukaryota</taxon>
        <taxon>Metazoa</taxon>
        <taxon>Spiralia</taxon>
        <taxon>Gnathifera</taxon>
        <taxon>Rotifera</taxon>
        <taxon>Eurotatoria</taxon>
        <taxon>Monogononta</taxon>
        <taxon>Pseudotrocha</taxon>
        <taxon>Ploima</taxon>
        <taxon>Brachionidae</taxon>
        <taxon>Brachionus</taxon>
    </lineage>
</organism>
<accession>A0A3M7P563</accession>
<name>A0A3M7P563_BRAPC</name>
<dbReference type="AlphaFoldDB" id="A0A3M7P563"/>
<keyword evidence="2" id="KW-1185">Reference proteome</keyword>
<comment type="caution">
    <text evidence="1">The sequence shown here is derived from an EMBL/GenBank/DDBJ whole genome shotgun (WGS) entry which is preliminary data.</text>
</comment>
<dbReference type="EMBL" id="REGN01013534">
    <property type="protein sequence ID" value="RMZ93824.1"/>
    <property type="molecule type" value="Genomic_DNA"/>
</dbReference>
<sequence length="89" mass="10626">MFIFDRFRLNSKITPRSRYTKLLKKYLNIKKELIIMFFYVGAPLEKLNFYCQKNSRSPDFDFNLAAALTTWNGKKFILYGTDQNDDLIL</sequence>
<evidence type="ECO:0000313" key="1">
    <source>
        <dbReference type="EMBL" id="RMZ93824.1"/>
    </source>
</evidence>
<evidence type="ECO:0000313" key="2">
    <source>
        <dbReference type="Proteomes" id="UP000276133"/>
    </source>
</evidence>
<protein>
    <submittedName>
        <fullName evidence="1">Uncharacterized protein</fullName>
    </submittedName>
</protein>
<dbReference type="Proteomes" id="UP000276133">
    <property type="component" value="Unassembled WGS sequence"/>
</dbReference>
<proteinExistence type="predicted"/>
<reference evidence="1 2" key="1">
    <citation type="journal article" date="2018" name="Sci. Rep.">
        <title>Genomic signatures of local adaptation to the degree of environmental predictability in rotifers.</title>
        <authorList>
            <person name="Franch-Gras L."/>
            <person name="Hahn C."/>
            <person name="Garcia-Roger E.M."/>
            <person name="Carmona M.J."/>
            <person name="Serra M."/>
            <person name="Gomez A."/>
        </authorList>
    </citation>
    <scope>NUCLEOTIDE SEQUENCE [LARGE SCALE GENOMIC DNA]</scope>
    <source>
        <strain evidence="1">HYR1</strain>
    </source>
</reference>